<dbReference type="Proteomes" id="UP000323386">
    <property type="component" value="Unassembled WGS sequence"/>
</dbReference>
<evidence type="ECO:0000256" key="1">
    <source>
        <dbReference type="SAM" id="MobiDB-lite"/>
    </source>
</evidence>
<feature type="region of interest" description="Disordered" evidence="1">
    <location>
        <begin position="225"/>
        <end position="287"/>
    </location>
</feature>
<keyword evidence="4" id="KW-1185">Reference proteome</keyword>
<evidence type="ECO:0000313" key="4">
    <source>
        <dbReference type="Proteomes" id="UP000323386"/>
    </source>
</evidence>
<organism evidence="3 4">
    <name type="scientific">Pseudozyma flocculosa</name>
    <dbReference type="NCBI Taxonomy" id="84751"/>
    <lineage>
        <taxon>Eukaryota</taxon>
        <taxon>Fungi</taxon>
        <taxon>Dikarya</taxon>
        <taxon>Basidiomycota</taxon>
        <taxon>Ustilaginomycotina</taxon>
        <taxon>Ustilaginomycetes</taxon>
        <taxon>Ustilaginales</taxon>
        <taxon>Ustilaginaceae</taxon>
        <taxon>Pseudozyma</taxon>
    </lineage>
</organism>
<name>A0A5C3EZN7_9BASI</name>
<dbReference type="AlphaFoldDB" id="A0A5C3EZN7"/>
<evidence type="ECO:0000313" key="3">
    <source>
        <dbReference type="EMBL" id="SPO37290.1"/>
    </source>
</evidence>
<gene>
    <name evidence="3" type="ORF">PSFLO_02763</name>
</gene>
<accession>A0A5C3EZN7</accession>
<sequence length="287" mass="31726">MQLAGVKISIELCKDGEEEEEEKTLEEFEVEVDEVESCGSAYICSVDDAQFQIKLERDDTPEGRRDFRVKLTLDGQEVKRGMTWSKERPEVRYSSVTLSSEEVAPLKFLRIGASEQDAAGEGDSVEQAGTIEIRVWHARKIRKKPDCGGGFGFEEANVGDEALKQRKLEGGVPLTHRIRSVLEAMDVVPSAAVDEAIEGGGVPAEESNEELRRRVADLERQLTQVKREKSIDISGDTGPIDLTLDSDEEPQAGPSRSGPTDKPNSPKRVKLDPERAERTDDVESSLD</sequence>
<protein>
    <recommendedName>
        <fullName evidence="2">DUF7918 domain-containing protein</fullName>
    </recommendedName>
</protein>
<feature type="compositionally biased region" description="Basic and acidic residues" evidence="1">
    <location>
        <begin position="269"/>
        <end position="281"/>
    </location>
</feature>
<dbReference type="InterPro" id="IPR057678">
    <property type="entry name" value="DUF7918"/>
</dbReference>
<feature type="domain" description="DUF7918" evidence="2">
    <location>
        <begin position="22"/>
        <end position="177"/>
    </location>
</feature>
<proteinExistence type="predicted"/>
<evidence type="ECO:0000259" key="2">
    <source>
        <dbReference type="Pfam" id="PF25534"/>
    </source>
</evidence>
<reference evidence="3 4" key="1">
    <citation type="submission" date="2018-03" db="EMBL/GenBank/DDBJ databases">
        <authorList>
            <person name="Guldener U."/>
        </authorList>
    </citation>
    <scope>NUCLEOTIDE SEQUENCE [LARGE SCALE GENOMIC DNA]</scope>
    <source>
        <strain evidence="3 4">DAOM196992</strain>
    </source>
</reference>
<dbReference type="EMBL" id="OOIP01000006">
    <property type="protein sequence ID" value="SPO37290.1"/>
    <property type="molecule type" value="Genomic_DNA"/>
</dbReference>
<dbReference type="Pfam" id="PF25534">
    <property type="entry name" value="DUF7918"/>
    <property type="match status" value="1"/>
</dbReference>